<organism evidence="2 3">
    <name type="scientific">Sphingopyxis bauzanensis</name>
    <dbReference type="NCBI Taxonomy" id="651663"/>
    <lineage>
        <taxon>Bacteria</taxon>
        <taxon>Pseudomonadati</taxon>
        <taxon>Pseudomonadota</taxon>
        <taxon>Alphaproteobacteria</taxon>
        <taxon>Sphingomonadales</taxon>
        <taxon>Sphingomonadaceae</taxon>
        <taxon>Sphingopyxis</taxon>
    </lineage>
</organism>
<sequence length="73" mass="7768">MTFASSLHVRATDPFPKPKPDTIEPMSPPEHPVQPTPQEDPAGQPMEIPGNPGGGGDMTEPGRGPDEFPPQQI</sequence>
<dbReference type="OrthoDB" id="7451449at2"/>
<name>A0A246JNG1_9SPHN</name>
<protein>
    <submittedName>
        <fullName evidence="2">Uncharacterized protein</fullName>
    </submittedName>
</protein>
<dbReference type="RefSeq" id="WP_088443564.1">
    <property type="nucleotide sequence ID" value="NZ_BMMC01000022.1"/>
</dbReference>
<dbReference type="Proteomes" id="UP000197361">
    <property type="component" value="Unassembled WGS sequence"/>
</dbReference>
<dbReference type="EMBL" id="NISK01000005">
    <property type="protein sequence ID" value="OWQ94033.1"/>
    <property type="molecule type" value="Genomic_DNA"/>
</dbReference>
<proteinExistence type="predicted"/>
<comment type="caution">
    <text evidence="2">The sequence shown here is derived from an EMBL/GenBank/DDBJ whole genome shotgun (WGS) entry which is preliminary data.</text>
</comment>
<feature type="region of interest" description="Disordered" evidence="1">
    <location>
        <begin position="1"/>
        <end position="73"/>
    </location>
</feature>
<reference evidence="2 3" key="1">
    <citation type="journal article" date="2010" name="Int. J. Syst. Evol. Microbiol.">
        <title>Sphingopyxis bauzanensis sp. nov., a psychrophilic bacterium isolated from soil.</title>
        <authorList>
            <person name="Zhang D.C."/>
            <person name="Liu H.C."/>
            <person name="Xin Y.H."/>
            <person name="Zhou Y.G."/>
            <person name="Schinner F."/>
            <person name="Margesin R."/>
        </authorList>
    </citation>
    <scope>NUCLEOTIDE SEQUENCE [LARGE SCALE GENOMIC DNA]</scope>
    <source>
        <strain evidence="2 3">DSM 22271</strain>
    </source>
</reference>
<evidence type="ECO:0000313" key="2">
    <source>
        <dbReference type="EMBL" id="OWQ94033.1"/>
    </source>
</evidence>
<feature type="compositionally biased region" description="Pro residues" evidence="1">
    <location>
        <begin position="26"/>
        <end position="35"/>
    </location>
</feature>
<gene>
    <name evidence="2" type="ORF">CDQ92_18595</name>
</gene>
<evidence type="ECO:0000313" key="3">
    <source>
        <dbReference type="Proteomes" id="UP000197361"/>
    </source>
</evidence>
<dbReference type="AlphaFoldDB" id="A0A246JNG1"/>
<accession>A0A246JNG1</accession>
<evidence type="ECO:0000256" key="1">
    <source>
        <dbReference type="SAM" id="MobiDB-lite"/>
    </source>
</evidence>
<keyword evidence="3" id="KW-1185">Reference proteome</keyword>